<keyword evidence="2" id="KW-0489">Methyltransferase</keyword>
<evidence type="ECO:0000256" key="3">
    <source>
        <dbReference type="ARBA" id="ARBA00022679"/>
    </source>
</evidence>
<protein>
    <recommendedName>
        <fullName evidence="4">Methyltransferase domain-containing protein</fullName>
    </recommendedName>
</protein>
<sequence length="500" mass="56430">MFALSRFIDNSSDLTDAESMSSLESSDSDDLLGRPITRFRAVGLGELLKATVTEHYDLFLSHAWETSSLLKIAALAIRYNTERAAIPEYLACSKSFVSMWDDSLESRLWCMFELAVFVKQHGIDKVETWALRSIEFAAFYFTTSIVFWVGHDLLEDSTPAVLIDAVFSIIDSWYVIWRFHPVSIVVHWLMDPTHTLTPHGDRYAKAEYWDDRFEKQVGDQGRAKPLRFFDWYMEYAEIVKFLPPSDAIHDVLMVGCGNSRLPEQLVKHHGFRHVCCIDLSKAVIEGLRKHYADNGDADLGARLEWRCVDATKMGSSFRGRRFDLIIEKGTLDALMCSGTSDAGVAMLKEIPKLLQPDTGRFLLISHNPNRDSLLFDHGVALRVREVRLGELSPKAMLINALRSKFGKEPLSGLGKSTAMVEAMKEVRAEEARKRLRQFLSVLRSTKQGPRGDDGLGLVKLVDDRLLWNKSLADSSSSTPKSARQNHCWVYVMSAPASDAL</sequence>
<dbReference type="InterPro" id="IPR041698">
    <property type="entry name" value="Methyltransf_25"/>
</dbReference>
<evidence type="ECO:0000256" key="1">
    <source>
        <dbReference type="ARBA" id="ARBA00008361"/>
    </source>
</evidence>
<feature type="domain" description="Methyltransferase" evidence="4">
    <location>
        <begin position="251"/>
        <end position="356"/>
    </location>
</feature>
<dbReference type="EMBL" id="JABAHT010000146">
    <property type="protein sequence ID" value="KAF4663270.1"/>
    <property type="molecule type" value="Genomic_DNA"/>
</dbReference>
<proteinExistence type="inferred from homology"/>
<reference evidence="5 6" key="1">
    <citation type="submission" date="2020-04" db="EMBL/GenBank/DDBJ databases">
        <title>Perkinsus olseni comparative genomics.</title>
        <authorList>
            <person name="Bogema D.R."/>
        </authorList>
    </citation>
    <scope>NUCLEOTIDE SEQUENCE [LARGE SCALE GENOMIC DNA]</scope>
    <source>
        <strain evidence="5">ATCC PRA-179</strain>
    </source>
</reference>
<dbReference type="OrthoDB" id="411785at2759"/>
<dbReference type="Proteomes" id="UP000570595">
    <property type="component" value="Unassembled WGS sequence"/>
</dbReference>
<comment type="similarity">
    <text evidence="1">Belongs to the methyltransferase superfamily.</text>
</comment>
<dbReference type="AlphaFoldDB" id="A0A7J6LWE9"/>
<dbReference type="PANTHER" id="PTHR12176">
    <property type="entry name" value="SAM-DEPENDENT METHYLTRANSFERASE SUPERFAMILY PROTEIN"/>
    <property type="match status" value="1"/>
</dbReference>
<dbReference type="Pfam" id="PF13649">
    <property type="entry name" value="Methyltransf_25"/>
    <property type="match status" value="1"/>
</dbReference>
<dbReference type="Gene3D" id="3.40.50.150">
    <property type="entry name" value="Vaccinia Virus protein VP39"/>
    <property type="match status" value="1"/>
</dbReference>
<evidence type="ECO:0000256" key="2">
    <source>
        <dbReference type="ARBA" id="ARBA00022603"/>
    </source>
</evidence>
<accession>A0A7J6LWE9</accession>
<evidence type="ECO:0000313" key="6">
    <source>
        <dbReference type="Proteomes" id="UP000570595"/>
    </source>
</evidence>
<dbReference type="SUPFAM" id="SSF53335">
    <property type="entry name" value="S-adenosyl-L-methionine-dependent methyltransferases"/>
    <property type="match status" value="1"/>
</dbReference>
<evidence type="ECO:0000313" key="5">
    <source>
        <dbReference type="EMBL" id="KAF4663270.1"/>
    </source>
</evidence>
<organism evidence="5 6">
    <name type="scientific">Perkinsus olseni</name>
    <name type="common">Perkinsus atlanticus</name>
    <dbReference type="NCBI Taxonomy" id="32597"/>
    <lineage>
        <taxon>Eukaryota</taxon>
        <taxon>Sar</taxon>
        <taxon>Alveolata</taxon>
        <taxon>Perkinsozoa</taxon>
        <taxon>Perkinsea</taxon>
        <taxon>Perkinsida</taxon>
        <taxon>Perkinsidae</taxon>
        <taxon>Perkinsus</taxon>
    </lineage>
</organism>
<keyword evidence="3" id="KW-0808">Transferase</keyword>
<evidence type="ECO:0000259" key="4">
    <source>
        <dbReference type="Pfam" id="PF13649"/>
    </source>
</evidence>
<dbReference type="InterPro" id="IPR051419">
    <property type="entry name" value="Lys/N-term_MeTrsfase_sf"/>
</dbReference>
<dbReference type="InterPro" id="IPR029063">
    <property type="entry name" value="SAM-dependent_MTases_sf"/>
</dbReference>
<name>A0A7J6LWE9_PEROL</name>
<dbReference type="GO" id="GO:0032259">
    <property type="term" value="P:methylation"/>
    <property type="evidence" value="ECO:0007669"/>
    <property type="project" value="UniProtKB-KW"/>
</dbReference>
<gene>
    <name evidence="5" type="ORF">FOZ61_001773</name>
</gene>
<dbReference type="GO" id="GO:0008168">
    <property type="term" value="F:methyltransferase activity"/>
    <property type="evidence" value="ECO:0007669"/>
    <property type="project" value="UniProtKB-KW"/>
</dbReference>
<dbReference type="CDD" id="cd02440">
    <property type="entry name" value="AdoMet_MTases"/>
    <property type="match status" value="1"/>
</dbReference>
<comment type="caution">
    <text evidence="5">The sequence shown here is derived from an EMBL/GenBank/DDBJ whole genome shotgun (WGS) entry which is preliminary data.</text>
</comment>